<proteinExistence type="predicted"/>
<dbReference type="Proteomes" id="UP001154282">
    <property type="component" value="Unassembled WGS sequence"/>
</dbReference>
<dbReference type="SUPFAM" id="SSF52058">
    <property type="entry name" value="L domain-like"/>
    <property type="match status" value="1"/>
</dbReference>
<dbReference type="EMBL" id="CAMGYJ010000005">
    <property type="protein sequence ID" value="CAI0418270.1"/>
    <property type="molecule type" value="Genomic_DNA"/>
</dbReference>
<gene>
    <name evidence="2" type="ORF">LITE_LOCUS17604</name>
</gene>
<accession>A0AAV0K8U6</accession>
<protein>
    <submittedName>
        <fullName evidence="2">Uncharacterized protein</fullName>
    </submittedName>
</protein>
<dbReference type="AlphaFoldDB" id="A0AAV0K8U6"/>
<dbReference type="Gene3D" id="3.80.10.10">
    <property type="entry name" value="Ribonuclease Inhibitor"/>
    <property type="match status" value="3"/>
</dbReference>
<feature type="compositionally biased region" description="Basic and acidic residues" evidence="1">
    <location>
        <begin position="185"/>
        <end position="203"/>
    </location>
</feature>
<organism evidence="2 3">
    <name type="scientific">Linum tenue</name>
    <dbReference type="NCBI Taxonomy" id="586396"/>
    <lineage>
        <taxon>Eukaryota</taxon>
        <taxon>Viridiplantae</taxon>
        <taxon>Streptophyta</taxon>
        <taxon>Embryophyta</taxon>
        <taxon>Tracheophyta</taxon>
        <taxon>Spermatophyta</taxon>
        <taxon>Magnoliopsida</taxon>
        <taxon>eudicotyledons</taxon>
        <taxon>Gunneridae</taxon>
        <taxon>Pentapetalae</taxon>
        <taxon>rosids</taxon>
        <taxon>fabids</taxon>
        <taxon>Malpighiales</taxon>
        <taxon>Linaceae</taxon>
        <taxon>Linum</taxon>
    </lineage>
</organism>
<evidence type="ECO:0000313" key="3">
    <source>
        <dbReference type="Proteomes" id="UP001154282"/>
    </source>
</evidence>
<comment type="caution">
    <text evidence="2">The sequence shown here is derived from an EMBL/GenBank/DDBJ whole genome shotgun (WGS) entry which is preliminary data.</text>
</comment>
<feature type="region of interest" description="Disordered" evidence="1">
    <location>
        <begin position="133"/>
        <end position="211"/>
    </location>
</feature>
<dbReference type="PANTHER" id="PTHR47186">
    <property type="entry name" value="LEUCINE-RICH REPEAT-CONTAINING PROTEIN 57"/>
    <property type="match status" value="1"/>
</dbReference>
<feature type="compositionally biased region" description="Acidic residues" evidence="1">
    <location>
        <begin position="137"/>
        <end position="184"/>
    </location>
</feature>
<evidence type="ECO:0000256" key="1">
    <source>
        <dbReference type="SAM" id="MobiDB-lite"/>
    </source>
</evidence>
<evidence type="ECO:0000313" key="2">
    <source>
        <dbReference type="EMBL" id="CAI0418270.1"/>
    </source>
</evidence>
<reference evidence="2" key="1">
    <citation type="submission" date="2022-08" db="EMBL/GenBank/DDBJ databases">
        <authorList>
            <person name="Gutierrez-Valencia J."/>
        </authorList>
    </citation>
    <scope>NUCLEOTIDE SEQUENCE</scope>
</reference>
<name>A0AAV0K8U6_9ROSI</name>
<dbReference type="InterPro" id="IPR032675">
    <property type="entry name" value="LRR_dom_sf"/>
</dbReference>
<sequence length="590" mass="66291">MRSRVMDDEEGLELLQNNKKANKLKVLDLSGCGTLPTKLPDFPESGSLEMLNLSGFRSKKLNIENLWNLKLLNLNGCEIKMVIGGTIGMLKCLEELDLTNLQCDNWKELVVDIGELQSIKVLKTIGLKRIPSYMESTTEEEEEDDDKYEEESEGEGEEGEEEDDDEEGSEREGIFDDEDQDEDGGERGEEEKKSTTKEEEEKEKKRRMRKMEKEFLMTRNQITRKKAKVIIRVLHTSFRVANLSELVELEELAVQNCDFGLEIPPVGDVGTNANNDTASTWWKVSKLKSLTLHKAKFVVAVENNSSSISTTTNSSTVATTPSSSRVLLPSFLSKLHISNCSMLEWLPNLENLENLTEFTIKVCSNLRRIQGLEHLSQKFKKLHKLEITSCRGLLESTFGGDKNIGPLRELCIRKSGGGVPHLSNFPGLTALEIGDIVFADRDSELQDFVSRLEGIAGLANLEQLRLFELLTLERLPSLSKLRKLSKLAIHDLPKLREIQGLADLKSLERLMLAGCESLEKLILPPAADRRLKEIDIRGCKSLRSADLSVLKADYLPAGEVHIQWPHELYKSDDAPAIFPDETYSSGCSIQ</sequence>
<keyword evidence="3" id="KW-1185">Reference proteome</keyword>